<feature type="domain" description="P5B-type ATPase N-terminal" evidence="16">
    <location>
        <begin position="154"/>
        <end position="272"/>
    </location>
</feature>
<keyword evidence="7 13" id="KW-0067">ATP-binding</keyword>
<keyword evidence="5 13" id="KW-0479">Metal-binding</keyword>
<dbReference type="SUPFAM" id="SSF81660">
    <property type="entry name" value="Metal cation-transporting ATPase, ATP-binding domain N"/>
    <property type="match status" value="1"/>
</dbReference>
<dbReference type="GO" id="GO:0015662">
    <property type="term" value="F:P-type ion transporter activity"/>
    <property type="evidence" value="ECO:0007669"/>
    <property type="project" value="InterPro"/>
</dbReference>
<evidence type="ECO:0000256" key="4">
    <source>
        <dbReference type="ARBA" id="ARBA00022692"/>
    </source>
</evidence>
<dbReference type="EMBL" id="CP115613">
    <property type="protein sequence ID" value="WBW74947.1"/>
    <property type="molecule type" value="Genomic_DNA"/>
</dbReference>
<evidence type="ECO:0000313" key="17">
    <source>
        <dbReference type="EMBL" id="WBW74947.1"/>
    </source>
</evidence>
<dbReference type="EC" id="7.2.2.-" evidence="13"/>
<evidence type="ECO:0000256" key="6">
    <source>
        <dbReference type="ARBA" id="ARBA00022741"/>
    </source>
</evidence>
<dbReference type="SUPFAM" id="SSF81653">
    <property type="entry name" value="Calcium ATPase, transduction domain A"/>
    <property type="match status" value="1"/>
</dbReference>
<feature type="transmembrane region" description="Helical" evidence="13">
    <location>
        <begin position="1102"/>
        <end position="1119"/>
    </location>
</feature>
<feature type="transmembrane region" description="Helical" evidence="13">
    <location>
        <begin position="536"/>
        <end position="560"/>
    </location>
</feature>
<organism evidence="17 18">
    <name type="scientific">Schizosaccharomyces osmophilus</name>
    <dbReference type="NCBI Taxonomy" id="2545709"/>
    <lineage>
        <taxon>Eukaryota</taxon>
        <taxon>Fungi</taxon>
        <taxon>Dikarya</taxon>
        <taxon>Ascomycota</taxon>
        <taxon>Taphrinomycotina</taxon>
        <taxon>Schizosaccharomycetes</taxon>
        <taxon>Schizosaccharomycetales</taxon>
        <taxon>Schizosaccharomycetaceae</taxon>
        <taxon>Schizosaccharomyces</taxon>
    </lineage>
</organism>
<gene>
    <name evidence="17" type="ORF">SOMG_04298</name>
</gene>
<dbReference type="InterPro" id="IPR023298">
    <property type="entry name" value="ATPase_P-typ_TM_dom_sf"/>
</dbReference>
<dbReference type="Gene3D" id="2.70.150.10">
    <property type="entry name" value="Calcium-transporting ATPase, cytoplasmic transduction domain A"/>
    <property type="match status" value="1"/>
</dbReference>
<dbReference type="FunFam" id="1.20.1110.10:FF:000023">
    <property type="entry name" value="Cation-transporting ATPase"/>
    <property type="match status" value="1"/>
</dbReference>
<dbReference type="InterPro" id="IPR006544">
    <property type="entry name" value="P-type_TPase_V"/>
</dbReference>
<dbReference type="PRINTS" id="PR00119">
    <property type="entry name" value="CATATPASE"/>
</dbReference>
<dbReference type="InterPro" id="IPR047819">
    <property type="entry name" value="P5A-ATPase_N"/>
</dbReference>
<dbReference type="InterPro" id="IPR001757">
    <property type="entry name" value="P_typ_ATPase"/>
</dbReference>
<dbReference type="Proteomes" id="UP001212411">
    <property type="component" value="Chromosome 3"/>
</dbReference>
<dbReference type="RefSeq" id="XP_056039190.1">
    <property type="nucleotide sequence ID" value="XM_056183085.1"/>
</dbReference>
<comment type="catalytic activity">
    <reaction evidence="12 13">
        <text>ATP + H2O = ADP + phosphate + H(+)</text>
        <dbReference type="Rhea" id="RHEA:13065"/>
        <dbReference type="ChEBI" id="CHEBI:15377"/>
        <dbReference type="ChEBI" id="CHEBI:15378"/>
        <dbReference type="ChEBI" id="CHEBI:30616"/>
        <dbReference type="ChEBI" id="CHEBI:43474"/>
        <dbReference type="ChEBI" id="CHEBI:456216"/>
    </reaction>
</comment>
<feature type="transmembrane region" description="Helical" evidence="13">
    <location>
        <begin position="172"/>
        <end position="192"/>
    </location>
</feature>
<dbReference type="InterPro" id="IPR044492">
    <property type="entry name" value="P_typ_ATPase_HD_dom"/>
</dbReference>
<dbReference type="PROSITE" id="PS00154">
    <property type="entry name" value="ATPASE_E1_E2"/>
    <property type="match status" value="1"/>
</dbReference>
<evidence type="ECO:0000256" key="5">
    <source>
        <dbReference type="ARBA" id="ARBA00022723"/>
    </source>
</evidence>
<dbReference type="InterPro" id="IPR023214">
    <property type="entry name" value="HAD_sf"/>
</dbReference>
<comment type="subcellular location">
    <subcellularLocation>
        <location evidence="1 13">Membrane</location>
        <topology evidence="1 13">Multi-pass membrane protein</topology>
    </subcellularLocation>
</comment>
<keyword evidence="10 13" id="KW-1133">Transmembrane helix</keyword>
<dbReference type="Pfam" id="PF00122">
    <property type="entry name" value="E1-E2_ATPase"/>
    <property type="match status" value="1"/>
</dbReference>
<dbReference type="FunFam" id="3.40.50.1000:FF:000068">
    <property type="entry name" value="Cation-transporting ATPase"/>
    <property type="match status" value="1"/>
</dbReference>
<dbReference type="NCBIfam" id="TIGR01657">
    <property type="entry name" value="P-ATPase-V"/>
    <property type="match status" value="1"/>
</dbReference>
<dbReference type="GO" id="GO:0005524">
    <property type="term" value="F:ATP binding"/>
    <property type="evidence" value="ECO:0007669"/>
    <property type="project" value="UniProtKB-UniRule"/>
</dbReference>
<dbReference type="GeneID" id="80877774"/>
<evidence type="ECO:0000259" key="16">
    <source>
        <dbReference type="Pfam" id="PF12409"/>
    </source>
</evidence>
<dbReference type="FunFam" id="3.40.1110.10:FF:000057">
    <property type="entry name" value="Cation-transporting ATPase"/>
    <property type="match status" value="1"/>
</dbReference>
<dbReference type="PANTHER" id="PTHR45630">
    <property type="entry name" value="CATION-TRANSPORTING ATPASE-RELATED"/>
    <property type="match status" value="1"/>
</dbReference>
<evidence type="ECO:0000313" key="18">
    <source>
        <dbReference type="Proteomes" id="UP001212411"/>
    </source>
</evidence>
<dbReference type="Gene3D" id="3.40.1110.10">
    <property type="entry name" value="Calcium-transporting ATPase, cytoplasmic domain N"/>
    <property type="match status" value="1"/>
</dbReference>
<dbReference type="GO" id="GO:0016887">
    <property type="term" value="F:ATP hydrolysis activity"/>
    <property type="evidence" value="ECO:0007669"/>
    <property type="project" value="InterPro"/>
</dbReference>
<comment type="similarity">
    <text evidence="2 13">Belongs to the cation transport ATPase (P-type) (TC 3.A.3) family. Type V subfamily.</text>
</comment>
<dbReference type="KEGG" id="som:SOMG_04298"/>
<dbReference type="InterPro" id="IPR008250">
    <property type="entry name" value="ATPase_P-typ_transduc_dom_A_sf"/>
</dbReference>
<feature type="transmembrane region" description="Helical" evidence="13">
    <location>
        <begin position="1257"/>
        <end position="1284"/>
    </location>
</feature>
<keyword evidence="11 13" id="KW-0472">Membrane</keyword>
<accession>A0AAE9WEN6</accession>
<dbReference type="Pfam" id="PF13246">
    <property type="entry name" value="Cation_ATPase"/>
    <property type="match status" value="1"/>
</dbReference>
<evidence type="ECO:0000256" key="10">
    <source>
        <dbReference type="ARBA" id="ARBA00022989"/>
    </source>
</evidence>
<dbReference type="InterPro" id="IPR004014">
    <property type="entry name" value="ATPase_P-typ_cation-transptr_N"/>
</dbReference>
<evidence type="ECO:0000256" key="3">
    <source>
        <dbReference type="ARBA" id="ARBA00022553"/>
    </source>
</evidence>
<keyword evidence="18" id="KW-1185">Reference proteome</keyword>
<feature type="domain" description="P-type ATPase A" evidence="14">
    <location>
        <begin position="391"/>
        <end position="519"/>
    </location>
</feature>
<evidence type="ECO:0000256" key="13">
    <source>
        <dbReference type="RuleBase" id="RU362082"/>
    </source>
</evidence>
<keyword evidence="6 13" id="KW-0547">Nucleotide-binding</keyword>
<dbReference type="SFLD" id="SFLDF00027">
    <property type="entry name" value="p-type_atpase"/>
    <property type="match status" value="1"/>
</dbReference>
<evidence type="ECO:0000256" key="2">
    <source>
        <dbReference type="ARBA" id="ARBA00006000"/>
    </source>
</evidence>
<dbReference type="InterPro" id="IPR059000">
    <property type="entry name" value="ATPase_P-type_domA"/>
</dbReference>
<evidence type="ECO:0000259" key="14">
    <source>
        <dbReference type="Pfam" id="PF00122"/>
    </source>
</evidence>
<dbReference type="FunFam" id="2.70.150.10:FF:000119">
    <property type="entry name" value="Cation-transporting ATPase"/>
    <property type="match status" value="1"/>
</dbReference>
<feature type="transmembrane region" description="Helical" evidence="13">
    <location>
        <begin position="352"/>
        <end position="372"/>
    </location>
</feature>
<dbReference type="PANTHER" id="PTHR45630:SF8">
    <property type="entry name" value="CATION-TRANSPORTING ATPASE"/>
    <property type="match status" value="1"/>
</dbReference>
<dbReference type="InterPro" id="IPR036412">
    <property type="entry name" value="HAD-like_sf"/>
</dbReference>
<dbReference type="GO" id="GO:0046872">
    <property type="term" value="F:metal ion binding"/>
    <property type="evidence" value="ECO:0007669"/>
    <property type="project" value="UniProtKB-UniRule"/>
</dbReference>
<sequence>MTSPRSIRGKNSITSMGSKKSLNTYLASSLMSHDSIFDGPGVGTSVPSSISSFHHKTQRRSSDASVSQFSMDYLQSEYNLSRYNDTDSIAAASSVDYPNIYRDNGSAVYSDEEEITEMMLEELNFHPILRRESPGEAAGLSEDGCCQIMYLIEEDLEVGIAGYRTNKFHARIYNMLCILTFGLVYLVMRWLPRHYIRFIGKREPLATAEWLTIETQWSEISKYDIQVQPYENSLSSIFGASIRVATPEGTDNDPFVENFRYVNYRYMKFIFHPILERFLIQQDWKDPRWIRDTNVVKEGLERDAINDRTKIFGQNIIDLETKGVIQLLLDEVLHPFYIFQVFSIILWSLDAYYYYAICIFTISVVSIIGSLIETRTTLKRMREMSRFTCPVRVYRDGFWASIPSTDLVVGDVFEISDPELTVFPADALLLSGDCIVNESMLTGESIPVSKIPATDQGMKDLFAFSRIIPPSLSKHFLFGGTKIIQVRKPFVNEKEEGASLAMVVRTGFNTTKGALVRSMIFPKPTNFGFYRDSFRFITAMFIIALVGFVFSSINLLTIGVPARTIIVRALDLITIVVPPALPATLTIGTTFAISRLRRQGIFCISPQRVNVSGKLDLITFDKTGTLTEDGLDIMGVSVIEDSKLTDLRINPSTLCSKDLLSNDSPSNLLFTMATCHMLRRVEGELLGDPLDLKMFEFTDWTYSEDNFTNKLASSEQSEDAAYMRTQQLIPPTVSPPWNDPSINYSESDLELGIIRTFEFVSQLRRMAVIVKHGQCKKMDIYVKGAPEVMPSICKPESFPGNYQDVLDYYTHNGFRVIACASKHLENCTWAKAQRMKRTQVESDLDFCGFIVFENKLKSTTVPVINELEDSNIRTVMCTGDNVLTSICVGKRCGMLPEDGLVFVPRFEEEELIGDTASRKLIWQSIEDNDVYLDPQTLHPVVDSASRNLLSSEFKRFKSYHMAITGDVFRWLVDYAPAELFNVILLKTQIYARMSPSEKNELVSCFQKVDYCVGFCGDGANDCGALKAADVGISLSEAEASVAAPFTSRWFEISCVLDVIKDGRAALVTSFGCFQYMALYSAIQFFTVSMLYTTNSNLGDFQFLFIDLAIILPIALFMGRSKPYHRLARKRPTANLVSKRILSPLIGQIFFICTFQYIILRLVRQQPWYIPPPAAGSEKSSIANSDVTSLFIFSCFQYILIGLVLTVGPPYRQRMWRNVSFTVSICGLLGIAVYLTKLHDENNYFMKLFYLTPMSDGFQNLIILCAIIYYVCAASGQQYIFRGLINTISRLYRRMQNKRKVSKKLYKRLSAKLHNEQV</sequence>
<feature type="transmembrane region" description="Helical" evidence="13">
    <location>
        <begin position="1140"/>
        <end position="1158"/>
    </location>
</feature>
<keyword evidence="3" id="KW-0597">Phosphoprotein</keyword>
<keyword evidence="9 13" id="KW-1278">Translocase</keyword>
<dbReference type="InterPro" id="IPR018303">
    <property type="entry name" value="ATPase_P-typ_P_site"/>
</dbReference>
<evidence type="ECO:0000256" key="9">
    <source>
        <dbReference type="ARBA" id="ARBA00022967"/>
    </source>
</evidence>
<dbReference type="CDD" id="cd07542">
    <property type="entry name" value="P-type_ATPase_cation"/>
    <property type="match status" value="1"/>
</dbReference>
<dbReference type="SFLD" id="SFLDS00003">
    <property type="entry name" value="Haloacid_Dehalogenase"/>
    <property type="match status" value="1"/>
</dbReference>
<evidence type="ECO:0000256" key="7">
    <source>
        <dbReference type="ARBA" id="ARBA00022840"/>
    </source>
</evidence>
<dbReference type="Gene3D" id="3.40.50.1000">
    <property type="entry name" value="HAD superfamily/HAD-like"/>
    <property type="match status" value="1"/>
</dbReference>
<evidence type="ECO:0000256" key="8">
    <source>
        <dbReference type="ARBA" id="ARBA00022842"/>
    </source>
</evidence>
<dbReference type="Pfam" id="PF00690">
    <property type="entry name" value="Cation_ATPase_N"/>
    <property type="match status" value="1"/>
</dbReference>
<feature type="transmembrane region" description="Helical" evidence="13">
    <location>
        <begin position="1186"/>
        <end position="1206"/>
    </location>
</feature>
<keyword evidence="4 13" id="KW-0812">Transmembrane</keyword>
<evidence type="ECO:0000259" key="15">
    <source>
        <dbReference type="Pfam" id="PF00690"/>
    </source>
</evidence>
<proteinExistence type="inferred from homology"/>
<evidence type="ECO:0000256" key="1">
    <source>
        <dbReference type="ARBA" id="ARBA00004141"/>
    </source>
</evidence>
<evidence type="ECO:0000256" key="12">
    <source>
        <dbReference type="ARBA" id="ARBA00049360"/>
    </source>
</evidence>
<name>A0AAE9WEN6_9SCHI</name>
<dbReference type="GO" id="GO:0019829">
    <property type="term" value="F:ATPase-coupled monoatomic cation transmembrane transporter activity"/>
    <property type="evidence" value="ECO:0007669"/>
    <property type="project" value="UniProtKB-UniRule"/>
</dbReference>
<feature type="transmembrane region" description="Helical" evidence="13">
    <location>
        <begin position="1218"/>
        <end position="1237"/>
    </location>
</feature>
<feature type="transmembrane region" description="Helical" evidence="13">
    <location>
        <begin position="1064"/>
        <end position="1082"/>
    </location>
</feature>
<feature type="domain" description="Cation-transporting P-type ATPase N-terminal" evidence="15">
    <location>
        <begin position="297"/>
        <end position="347"/>
    </location>
</feature>
<dbReference type="InterPro" id="IPR023299">
    <property type="entry name" value="ATPase_P-typ_cyto_dom_N"/>
</dbReference>
<feature type="transmembrane region" description="Helical" evidence="13">
    <location>
        <begin position="572"/>
        <end position="593"/>
    </location>
</feature>
<dbReference type="NCBIfam" id="TIGR01494">
    <property type="entry name" value="ATPase_P-type"/>
    <property type="match status" value="2"/>
</dbReference>
<dbReference type="GO" id="GO:0016020">
    <property type="term" value="C:membrane"/>
    <property type="evidence" value="ECO:0007669"/>
    <property type="project" value="UniProtKB-SubCell"/>
</dbReference>
<dbReference type="SFLD" id="SFLDG00002">
    <property type="entry name" value="C1.7:_P-type_atpase_like"/>
    <property type="match status" value="1"/>
</dbReference>
<dbReference type="GO" id="GO:0006874">
    <property type="term" value="P:intracellular calcium ion homeostasis"/>
    <property type="evidence" value="ECO:0007669"/>
    <property type="project" value="TreeGrafter"/>
</dbReference>
<dbReference type="SUPFAM" id="SSF56784">
    <property type="entry name" value="HAD-like"/>
    <property type="match status" value="1"/>
</dbReference>
<reference evidence="17 18" key="1">
    <citation type="journal article" date="2023" name="G3 (Bethesda)">
        <title>A high-quality reference genome for the fission yeast Schizosaccharomyces osmophilus.</title>
        <authorList>
            <person name="Jia G.S."/>
            <person name="Zhang W.C."/>
            <person name="Liang Y."/>
            <person name="Liu X.H."/>
            <person name="Rhind N."/>
            <person name="Pidoux A."/>
            <person name="Brysch-Herzberg M."/>
            <person name="Du L.L."/>
        </authorList>
    </citation>
    <scope>NUCLEOTIDE SEQUENCE [LARGE SCALE GENOMIC DNA]</scope>
    <source>
        <strain evidence="17 18">CBS 15793</strain>
    </source>
</reference>
<keyword evidence="8 13" id="KW-0460">Magnesium</keyword>
<protein>
    <recommendedName>
        <fullName evidence="13">Cation-transporting ATPase</fullName>
        <ecNumber evidence="13">7.2.2.-</ecNumber>
    </recommendedName>
</protein>
<dbReference type="Pfam" id="PF12409">
    <property type="entry name" value="P5-ATPase"/>
    <property type="match status" value="1"/>
</dbReference>
<dbReference type="SUPFAM" id="SSF81665">
    <property type="entry name" value="Calcium ATPase, transmembrane domain M"/>
    <property type="match status" value="1"/>
</dbReference>
<evidence type="ECO:0000256" key="11">
    <source>
        <dbReference type="ARBA" id="ARBA00023136"/>
    </source>
</evidence>
<dbReference type="InterPro" id="IPR047821">
    <property type="entry name" value="P5B-type_ATPase"/>
</dbReference>